<name>A0A1X2IL43_9FUNG</name>
<evidence type="ECO:0000256" key="4">
    <source>
        <dbReference type="SAM" id="MobiDB-lite"/>
    </source>
</evidence>
<feature type="domain" description="RRM" evidence="5">
    <location>
        <begin position="524"/>
        <end position="601"/>
    </location>
</feature>
<evidence type="ECO:0000256" key="1">
    <source>
        <dbReference type="ARBA" id="ARBA00022553"/>
    </source>
</evidence>
<comment type="caution">
    <text evidence="6">The sequence shown here is derived from an EMBL/GenBank/DDBJ whole genome shotgun (WGS) entry which is preliminary data.</text>
</comment>
<feature type="compositionally biased region" description="Basic residues" evidence="4">
    <location>
        <begin position="403"/>
        <end position="412"/>
    </location>
</feature>
<dbReference type="FunFam" id="3.30.70.330:FF:000089">
    <property type="entry name" value="RNA binding protein"/>
    <property type="match status" value="1"/>
</dbReference>
<feature type="compositionally biased region" description="Low complexity" evidence="4">
    <location>
        <begin position="352"/>
        <end position="363"/>
    </location>
</feature>
<dbReference type="PROSITE" id="PS50102">
    <property type="entry name" value="RRM"/>
    <property type="match status" value="2"/>
</dbReference>
<feature type="compositionally biased region" description="Low complexity" evidence="4">
    <location>
        <begin position="168"/>
        <end position="199"/>
    </location>
</feature>
<dbReference type="AlphaFoldDB" id="A0A1X2IL43"/>
<dbReference type="GO" id="GO:0003723">
    <property type="term" value="F:RNA binding"/>
    <property type="evidence" value="ECO:0007669"/>
    <property type="project" value="UniProtKB-UniRule"/>
</dbReference>
<dbReference type="CDD" id="cd12245">
    <property type="entry name" value="RRM_scw1_like"/>
    <property type="match status" value="1"/>
</dbReference>
<keyword evidence="2 3" id="KW-0694">RNA-binding</keyword>
<organism evidence="6 7">
    <name type="scientific">Absidia repens</name>
    <dbReference type="NCBI Taxonomy" id="90262"/>
    <lineage>
        <taxon>Eukaryota</taxon>
        <taxon>Fungi</taxon>
        <taxon>Fungi incertae sedis</taxon>
        <taxon>Mucoromycota</taxon>
        <taxon>Mucoromycotina</taxon>
        <taxon>Mucoromycetes</taxon>
        <taxon>Mucorales</taxon>
        <taxon>Cunninghamellaceae</taxon>
        <taxon>Absidia</taxon>
    </lineage>
</organism>
<dbReference type="EMBL" id="MCGE01000008">
    <property type="protein sequence ID" value="ORZ18522.1"/>
    <property type="molecule type" value="Genomic_DNA"/>
</dbReference>
<dbReference type="InterPro" id="IPR012677">
    <property type="entry name" value="Nucleotide-bd_a/b_plait_sf"/>
</dbReference>
<dbReference type="InterPro" id="IPR035979">
    <property type="entry name" value="RBD_domain_sf"/>
</dbReference>
<feature type="compositionally biased region" description="Low complexity" evidence="4">
    <location>
        <begin position="413"/>
        <end position="430"/>
    </location>
</feature>
<feature type="region of interest" description="Disordered" evidence="4">
    <location>
        <begin position="347"/>
        <end position="465"/>
    </location>
</feature>
<dbReference type="InterPro" id="IPR000504">
    <property type="entry name" value="RRM_dom"/>
</dbReference>
<feature type="domain" description="RRM" evidence="5">
    <location>
        <begin position="57"/>
        <end position="149"/>
    </location>
</feature>
<dbReference type="Gene3D" id="3.30.70.330">
    <property type="match status" value="2"/>
</dbReference>
<accession>A0A1X2IL43</accession>
<dbReference type="PANTHER" id="PTHR10501">
    <property type="entry name" value="U1 SMALL NUCLEAR RIBONUCLEOPROTEIN A/U2 SMALL NUCLEAR RIBONUCLEOPROTEIN B"/>
    <property type="match status" value="1"/>
</dbReference>
<protein>
    <recommendedName>
        <fullName evidence="5">RRM domain-containing protein</fullName>
    </recommendedName>
</protein>
<feature type="compositionally biased region" description="Polar residues" evidence="4">
    <location>
        <begin position="456"/>
        <end position="465"/>
    </location>
</feature>
<feature type="region of interest" description="Disordered" evidence="4">
    <location>
        <begin position="495"/>
        <end position="524"/>
    </location>
</feature>
<evidence type="ECO:0000313" key="6">
    <source>
        <dbReference type="EMBL" id="ORZ18522.1"/>
    </source>
</evidence>
<feature type="region of interest" description="Disordered" evidence="4">
    <location>
        <begin position="168"/>
        <end position="259"/>
    </location>
</feature>
<evidence type="ECO:0000259" key="5">
    <source>
        <dbReference type="PROSITE" id="PS50102"/>
    </source>
</evidence>
<dbReference type="Proteomes" id="UP000193560">
    <property type="component" value="Unassembled WGS sequence"/>
</dbReference>
<dbReference type="OrthoDB" id="431169at2759"/>
<evidence type="ECO:0000313" key="7">
    <source>
        <dbReference type="Proteomes" id="UP000193560"/>
    </source>
</evidence>
<evidence type="ECO:0000256" key="3">
    <source>
        <dbReference type="PROSITE-ProRule" id="PRU00176"/>
    </source>
</evidence>
<feature type="compositionally biased region" description="Low complexity" evidence="4">
    <location>
        <begin position="371"/>
        <end position="389"/>
    </location>
</feature>
<dbReference type="Pfam" id="PF00076">
    <property type="entry name" value="RRM_1"/>
    <property type="match status" value="1"/>
</dbReference>
<proteinExistence type="predicted"/>
<gene>
    <name evidence="6" type="ORF">BCR42DRAFT_449700</name>
</gene>
<dbReference type="STRING" id="90262.A0A1X2IL43"/>
<feature type="compositionally biased region" description="Low complexity" evidence="4">
    <location>
        <begin position="233"/>
        <end position="248"/>
    </location>
</feature>
<dbReference type="SUPFAM" id="SSF54928">
    <property type="entry name" value="RNA-binding domain, RBD"/>
    <property type="match status" value="2"/>
</dbReference>
<feature type="compositionally biased region" description="Polar residues" evidence="4">
    <location>
        <begin position="495"/>
        <end position="505"/>
    </location>
</feature>
<sequence>MMISEQTTNGTTNNSTNITPPLFSSSLDMRIHPLSSSPANNAFFQTSNTLPLTDDVTTIFVVGFPDDMTEREFQNMFMFCRGFEAASLKWHCKDQDDDTSVGSNSGKKQMIGFAKFRTRLEAMEAVEILGGKKVDQDKGTVLKAEMAKKNLHVKRGSVAPTVNSLLPSSTLVQQQSVSTTSSSLPPLGSPTSSNTPPLTATVAPGGEAVSTSTKSVTETKESAVDPALGDPITSSSSPAASSTPTSSSMTGPGKHSVVGEGTMSLLSKKLGRYPTNTSSSSSNGSYDAFSPLPSDLLSPADYKTDPFLNEQFTCSTPATPIFSDSLFGNMRSNSFDGRQPDIGLMSPPRHFGNNLGENTNTGTSGNGGMMGFNQQGNGSGTNGNNSGSFMLGPSPLAKANHFSSHHPLHHHPLQQQQQPAHHPLQQHHPLQNPPYPISVASFNSSGNNDDDPFNYLSKSTPVSNDQLFGTSPLFDNLMASRMGSLTMQANNMTDLRSPSVSSIQPPTLPHHRPSNPADQNPPCNTLYVGNLPPNTNEDELRQLFSQCRGYKRMCFRNKPQGPMCFVEFDDVVLATNALNEHQGHCLTTSIKGGIRLSFSKNPLFIKGPGGGFFAPNNTTTG</sequence>
<keyword evidence="7" id="KW-1185">Reference proteome</keyword>
<reference evidence="6 7" key="1">
    <citation type="submission" date="2016-07" db="EMBL/GenBank/DDBJ databases">
        <title>Pervasive Adenine N6-methylation of Active Genes in Fungi.</title>
        <authorList>
            <consortium name="DOE Joint Genome Institute"/>
            <person name="Mondo S.J."/>
            <person name="Dannebaum R.O."/>
            <person name="Kuo R.C."/>
            <person name="Labutti K."/>
            <person name="Haridas S."/>
            <person name="Kuo A."/>
            <person name="Salamov A."/>
            <person name="Ahrendt S.R."/>
            <person name="Lipzen A."/>
            <person name="Sullivan W."/>
            <person name="Andreopoulos W.B."/>
            <person name="Clum A."/>
            <person name="Lindquist E."/>
            <person name="Daum C."/>
            <person name="Ramamoorthy G.K."/>
            <person name="Gryganskyi A."/>
            <person name="Culley D."/>
            <person name="Magnuson J.K."/>
            <person name="James T.Y."/>
            <person name="O'Malley M.A."/>
            <person name="Stajich J.E."/>
            <person name="Spatafora J.W."/>
            <person name="Visel A."/>
            <person name="Grigoriev I.V."/>
        </authorList>
    </citation>
    <scope>NUCLEOTIDE SEQUENCE [LARGE SCALE GENOMIC DNA]</scope>
    <source>
        <strain evidence="6 7">NRRL 1336</strain>
    </source>
</reference>
<evidence type="ECO:0000256" key="2">
    <source>
        <dbReference type="ARBA" id="ARBA00022884"/>
    </source>
</evidence>
<keyword evidence="1" id="KW-0597">Phosphoprotein</keyword>
<dbReference type="SMART" id="SM00360">
    <property type="entry name" value="RRM"/>
    <property type="match status" value="2"/>
</dbReference>